<dbReference type="GO" id="GO:0005634">
    <property type="term" value="C:nucleus"/>
    <property type="evidence" value="ECO:0007669"/>
    <property type="project" value="TreeGrafter"/>
</dbReference>
<dbReference type="Gene3D" id="1.25.40.20">
    <property type="entry name" value="Ankyrin repeat-containing domain"/>
    <property type="match status" value="1"/>
</dbReference>
<feature type="repeat" description="ANK" evidence="1">
    <location>
        <begin position="296"/>
        <end position="328"/>
    </location>
</feature>
<dbReference type="AlphaFoldDB" id="A0A8R2HQP8"/>
<organism evidence="2 3">
    <name type="scientific">Bombyx mori</name>
    <name type="common">Silk moth</name>
    <dbReference type="NCBI Taxonomy" id="7091"/>
    <lineage>
        <taxon>Eukaryota</taxon>
        <taxon>Metazoa</taxon>
        <taxon>Ecdysozoa</taxon>
        <taxon>Arthropoda</taxon>
        <taxon>Hexapoda</taxon>
        <taxon>Insecta</taxon>
        <taxon>Pterygota</taxon>
        <taxon>Neoptera</taxon>
        <taxon>Endopterygota</taxon>
        <taxon>Lepidoptera</taxon>
        <taxon>Glossata</taxon>
        <taxon>Ditrysia</taxon>
        <taxon>Bombycoidea</taxon>
        <taxon>Bombycidae</taxon>
        <taxon>Bombycinae</taxon>
        <taxon>Bombyx</taxon>
    </lineage>
</organism>
<dbReference type="GeneID" id="101744104"/>
<protein>
    <submittedName>
        <fullName evidence="2">Uncharacterized protein</fullName>
    </submittedName>
</protein>
<dbReference type="Pfam" id="PF00023">
    <property type="entry name" value="Ank"/>
    <property type="match status" value="1"/>
</dbReference>
<dbReference type="PROSITE" id="PS50297">
    <property type="entry name" value="ANK_REP_REGION"/>
    <property type="match status" value="3"/>
</dbReference>
<name>A0A8R2HQP8_BOMMO</name>
<evidence type="ECO:0000313" key="2">
    <source>
        <dbReference type="EnsemblMetazoa" id="XP_021208118.2"/>
    </source>
</evidence>
<reference evidence="2" key="2">
    <citation type="submission" date="2022-06" db="UniProtKB">
        <authorList>
            <consortium name="EnsemblMetazoa"/>
        </authorList>
    </citation>
    <scope>IDENTIFICATION</scope>
    <source>
        <strain evidence="2">p50T (Dazao)</strain>
    </source>
</reference>
<dbReference type="InterPro" id="IPR036770">
    <property type="entry name" value="Ankyrin_rpt-contain_sf"/>
</dbReference>
<accession>A0A8R2HQP8</accession>
<feature type="repeat" description="ANK" evidence="1">
    <location>
        <begin position="263"/>
        <end position="295"/>
    </location>
</feature>
<evidence type="ECO:0000256" key="1">
    <source>
        <dbReference type="PROSITE-ProRule" id="PRU00023"/>
    </source>
</evidence>
<dbReference type="SUPFAM" id="SSF49265">
    <property type="entry name" value="Fibronectin type III"/>
    <property type="match status" value="1"/>
</dbReference>
<dbReference type="CDD" id="cd00063">
    <property type="entry name" value="FN3"/>
    <property type="match status" value="1"/>
</dbReference>
<dbReference type="InterPro" id="IPR003961">
    <property type="entry name" value="FN3_dom"/>
</dbReference>
<sequence length="419" mass="47347">MSLQHYLIQQFTSWKPPAPEVLNRSKGDITLCWDKLEPFQFLTKYFLYRVEKNNKIPKWTVVYSGGKSTKTIENLAPRHPHKFRIKVIIKTETVPSLAEKALEHFVNEQAIYEHCHKHIENGINTYQEGFDMRNNIDSANDEDMKNGKVEIAKAGSSNANGDTVREEESMNNMKMKWLESQWSEETWTNTDTDGTSAVCFAMAVRCGYLKQVQNMLEERPGLINIVNSNNGYTPLATAVRQGDINTIRLLLLSGADLEQPSAAGLTPLHLAVLAGNVELTELLIDRGADFHARDWNGMRIEHYAVDSCDLGMIRYVFDKGGDVSVEDNNGWTPLFRALCQGAKSSVIEELVARGSDVNLKDRAGLPLASVAKILKNRYGQNRDSILRLVDCNYPHEKAQANFTRLTKKVYNIHSMLKLL</sequence>
<dbReference type="Pfam" id="PF12796">
    <property type="entry name" value="Ank_2"/>
    <property type="match status" value="1"/>
</dbReference>
<reference evidence="3" key="1">
    <citation type="journal article" date="2008" name="Insect Biochem. Mol. Biol.">
        <title>The genome of a lepidopteran model insect, the silkworm Bombyx mori.</title>
        <authorList>
            <consortium name="International Silkworm Genome Consortium"/>
        </authorList>
    </citation>
    <scope>NUCLEOTIDE SEQUENCE [LARGE SCALE GENOMIC DNA]</scope>
    <source>
        <strain evidence="3">p50T</strain>
    </source>
</reference>
<dbReference type="InterPro" id="IPR013783">
    <property type="entry name" value="Ig-like_fold"/>
</dbReference>
<dbReference type="SMR" id="A0A8R2HQP8"/>
<dbReference type="KEGG" id="bmor:101744104"/>
<dbReference type="PANTHER" id="PTHR24183">
    <property type="entry name" value="FIBRONECTIN TYPE 3 AND ANKYRIN REPEAT DOMAINS PROTEIN 1"/>
    <property type="match status" value="1"/>
</dbReference>
<dbReference type="EnsemblMetazoa" id="XM_038020589.1">
    <property type="protein sequence ID" value="XP_037876517.1"/>
    <property type="gene ID" value="LOC101744104"/>
</dbReference>
<keyword evidence="3" id="KW-1185">Reference proteome</keyword>
<evidence type="ECO:0000313" key="3">
    <source>
        <dbReference type="Proteomes" id="UP000005204"/>
    </source>
</evidence>
<dbReference type="InterPro" id="IPR036116">
    <property type="entry name" value="FN3_sf"/>
</dbReference>
<dbReference type="PRINTS" id="PR01415">
    <property type="entry name" value="ANKYRIN"/>
</dbReference>
<dbReference type="SUPFAM" id="SSF48403">
    <property type="entry name" value="Ankyrin repeat"/>
    <property type="match status" value="1"/>
</dbReference>
<feature type="repeat" description="ANK" evidence="1">
    <location>
        <begin position="230"/>
        <end position="262"/>
    </location>
</feature>
<dbReference type="OMA" id="WSEETWT"/>
<dbReference type="SMART" id="SM00248">
    <property type="entry name" value="ANK"/>
    <property type="match status" value="5"/>
</dbReference>
<dbReference type="PROSITE" id="PS50088">
    <property type="entry name" value="ANK_REPEAT"/>
    <property type="match status" value="4"/>
</dbReference>
<proteinExistence type="predicted"/>
<dbReference type="InterPro" id="IPR002110">
    <property type="entry name" value="Ankyrin_rpt"/>
</dbReference>
<dbReference type="GO" id="GO:0042981">
    <property type="term" value="P:regulation of apoptotic process"/>
    <property type="evidence" value="ECO:0007669"/>
    <property type="project" value="TreeGrafter"/>
</dbReference>
<dbReference type="EnsemblMetazoa" id="XM_021352443.2">
    <property type="protein sequence ID" value="XP_021208118.2"/>
    <property type="gene ID" value="LOC101744104"/>
</dbReference>
<dbReference type="RefSeq" id="XP_037876517.1">
    <property type="nucleotide sequence ID" value="XM_038020589.2"/>
</dbReference>
<dbReference type="Proteomes" id="UP000005204">
    <property type="component" value="Unassembled WGS sequence"/>
</dbReference>
<dbReference type="Gene3D" id="2.60.40.10">
    <property type="entry name" value="Immunoglobulins"/>
    <property type="match status" value="1"/>
</dbReference>
<feature type="repeat" description="ANK" evidence="1">
    <location>
        <begin position="329"/>
        <end position="362"/>
    </location>
</feature>
<dbReference type="PANTHER" id="PTHR24183:SF1">
    <property type="entry name" value="FIBRONECTIN TYPE 3 AND ANKYRIN REPEAT DOMAINS PROTEIN 1"/>
    <property type="match status" value="1"/>
</dbReference>
<keyword evidence="1" id="KW-0040">ANK repeat</keyword>